<name>A0ABU1NBZ8_9BURK</name>
<dbReference type="Proteomes" id="UP001184230">
    <property type="component" value="Unassembled WGS sequence"/>
</dbReference>
<comment type="pathway">
    <text evidence="1">Bacterial outer membrane biogenesis; LPS O-antigen biosynthesis.</text>
</comment>
<dbReference type="EMBL" id="JAVDRF010000003">
    <property type="protein sequence ID" value="MDR6535954.1"/>
    <property type="molecule type" value="Genomic_DNA"/>
</dbReference>
<evidence type="ECO:0000256" key="1">
    <source>
        <dbReference type="ARBA" id="ARBA00005125"/>
    </source>
</evidence>
<evidence type="ECO:0000313" key="5">
    <source>
        <dbReference type="Proteomes" id="UP001184230"/>
    </source>
</evidence>
<accession>A0ABU1NBZ8</accession>
<evidence type="ECO:0000313" key="4">
    <source>
        <dbReference type="EMBL" id="MDR6535954.1"/>
    </source>
</evidence>
<comment type="similarity">
    <text evidence="2">Belongs to the NAD(P)-dependent epimerase/dehydratase family.</text>
</comment>
<protein>
    <submittedName>
        <fullName evidence="4">dTDP-glucose 4,6-dehydratase</fullName>
        <ecNumber evidence="4">4.2.1.46</ecNumber>
    </submittedName>
</protein>
<dbReference type="InterPro" id="IPR001509">
    <property type="entry name" value="Epimerase_deHydtase"/>
</dbReference>
<dbReference type="PANTHER" id="PTHR43000">
    <property type="entry name" value="DTDP-D-GLUCOSE 4,6-DEHYDRATASE-RELATED"/>
    <property type="match status" value="1"/>
</dbReference>
<feature type="domain" description="NAD-dependent epimerase/dehydratase" evidence="3">
    <location>
        <begin position="7"/>
        <end position="243"/>
    </location>
</feature>
<proteinExistence type="inferred from homology"/>
<reference evidence="4 5" key="1">
    <citation type="submission" date="2023-07" db="EMBL/GenBank/DDBJ databases">
        <title>Sorghum-associated microbial communities from plants grown in Nebraska, USA.</title>
        <authorList>
            <person name="Schachtman D."/>
        </authorList>
    </citation>
    <scope>NUCLEOTIDE SEQUENCE [LARGE SCALE GENOMIC DNA]</scope>
    <source>
        <strain evidence="4 5">DS1781</strain>
    </source>
</reference>
<gene>
    <name evidence="4" type="ORF">J2739_001724</name>
</gene>
<keyword evidence="4" id="KW-0456">Lyase</keyword>
<dbReference type="EC" id="4.2.1.46" evidence="4"/>
<evidence type="ECO:0000256" key="2">
    <source>
        <dbReference type="ARBA" id="ARBA00007637"/>
    </source>
</evidence>
<organism evidence="4 5">
    <name type="scientific">Variovorax soli</name>
    <dbReference type="NCBI Taxonomy" id="376815"/>
    <lineage>
        <taxon>Bacteria</taxon>
        <taxon>Pseudomonadati</taxon>
        <taxon>Pseudomonadota</taxon>
        <taxon>Betaproteobacteria</taxon>
        <taxon>Burkholderiales</taxon>
        <taxon>Comamonadaceae</taxon>
        <taxon>Variovorax</taxon>
    </lineage>
</organism>
<dbReference type="SUPFAM" id="SSF51735">
    <property type="entry name" value="NAD(P)-binding Rossmann-fold domains"/>
    <property type="match status" value="1"/>
</dbReference>
<comment type="caution">
    <text evidence="4">The sequence shown here is derived from an EMBL/GenBank/DDBJ whole genome shotgun (WGS) entry which is preliminary data.</text>
</comment>
<dbReference type="GO" id="GO:0008460">
    <property type="term" value="F:dTDP-glucose 4,6-dehydratase activity"/>
    <property type="evidence" value="ECO:0007669"/>
    <property type="project" value="UniProtKB-EC"/>
</dbReference>
<dbReference type="InterPro" id="IPR036291">
    <property type="entry name" value="NAD(P)-bd_dom_sf"/>
</dbReference>
<dbReference type="Pfam" id="PF01370">
    <property type="entry name" value="Epimerase"/>
    <property type="match status" value="1"/>
</dbReference>
<dbReference type="Gene3D" id="3.40.50.720">
    <property type="entry name" value="NAD(P)-binding Rossmann-like Domain"/>
    <property type="match status" value="1"/>
</dbReference>
<evidence type="ECO:0000259" key="3">
    <source>
        <dbReference type="Pfam" id="PF01370"/>
    </source>
</evidence>
<sequence length="324" mass="34162">MRKQSLFITGGTGFVGKWLLECLLHAERTLRLGIAVTVLTRDPDAFGRASPHLAHAPAVTLIRGDVQDFAAPAGEFSCVIHAALPVAPQQAGGSALQALAEAGARRVCEFAASCRAGRLLHISSGAVYGGQQSAESLTEEMAWNASEAANDYTRAKRLAEAVMLQHWPFDVVIARCFAFIGPYLLPSSGAAAAQFIEEAAAGQGIIVQGTGDAVRSYQYAADMARWLLSCLVLGAPRRAYNIGSDRTVTIAALAAQITRLSGTGVPLRIAGQPKPGLAGQRYVPSVQRARAELGLTNAVDLEEGIQRTLAWRRQAPAATSTAST</sequence>
<keyword evidence="5" id="KW-1185">Reference proteome</keyword>